<organism evidence="21 22">
    <name type="scientific">Candidatus Chromulinivorax destructor</name>
    <dbReference type="NCBI Taxonomy" id="2066483"/>
    <lineage>
        <taxon>Bacteria</taxon>
        <taxon>Candidatus Babelota</taxon>
        <taxon>Candidatus Babeliae</taxon>
        <taxon>Candidatus Babeliales</taxon>
        <taxon>Candidatus Chromulinivoraceae</taxon>
        <taxon>Candidatus Chromulinivorax</taxon>
    </lineage>
</organism>
<dbReference type="InterPro" id="IPR011130">
    <property type="entry name" value="SecA_preprotein_X-link_dom"/>
</dbReference>
<dbReference type="InterPro" id="IPR014001">
    <property type="entry name" value="Helicase_ATP-bd"/>
</dbReference>
<dbReference type="OrthoDB" id="9805579at2"/>
<accession>A0A345ZBL9</accession>
<dbReference type="Pfam" id="PF01043">
    <property type="entry name" value="SecA_PP_bind"/>
    <property type="match status" value="1"/>
</dbReference>
<keyword evidence="5 15" id="KW-1003">Cell membrane</keyword>
<dbReference type="FunFam" id="3.40.50.300:FF:000429">
    <property type="entry name" value="Preprotein translocase subunit SecA"/>
    <property type="match status" value="1"/>
</dbReference>
<keyword evidence="6 15" id="KW-0963">Cytoplasm</keyword>
<protein>
    <recommendedName>
        <fullName evidence="15 16">Protein translocase subunit SecA</fullName>
        <ecNumber evidence="15">7.4.2.8</ecNumber>
    </recommendedName>
</protein>
<keyword evidence="11 15" id="KW-0653">Protein transport</keyword>
<dbReference type="Pfam" id="PF07517">
    <property type="entry name" value="SecA_DEAD"/>
    <property type="match status" value="1"/>
</dbReference>
<evidence type="ECO:0000256" key="5">
    <source>
        <dbReference type="ARBA" id="ARBA00022475"/>
    </source>
</evidence>
<dbReference type="Gene3D" id="3.40.50.300">
    <property type="entry name" value="P-loop containing nucleotide triphosphate hydrolases"/>
    <property type="match status" value="3"/>
</dbReference>
<comment type="cofactor">
    <cofactor evidence="1">
        <name>Zn(2+)</name>
        <dbReference type="ChEBI" id="CHEBI:29105"/>
    </cofactor>
</comment>
<dbReference type="GO" id="GO:0005886">
    <property type="term" value="C:plasma membrane"/>
    <property type="evidence" value="ECO:0007669"/>
    <property type="project" value="UniProtKB-SubCell"/>
</dbReference>
<reference evidence="21 22" key="1">
    <citation type="submission" date="2017-12" db="EMBL/GenBank/DDBJ databases">
        <title>Chromulinavorax destructans is a abundant pathogen of dominant heterotrophic picoflagllates.</title>
        <authorList>
            <person name="Deeg C.M."/>
            <person name="Zimmer M."/>
            <person name="Suttle C.A."/>
        </authorList>
    </citation>
    <scope>NUCLEOTIDE SEQUENCE [LARGE SCALE GENOMIC DNA]</scope>
    <source>
        <strain evidence="21 22">SeV1</strain>
    </source>
</reference>
<evidence type="ECO:0000256" key="3">
    <source>
        <dbReference type="ARBA" id="ARBA00007650"/>
    </source>
</evidence>
<feature type="binding site" evidence="15">
    <location>
        <begin position="105"/>
        <end position="109"/>
    </location>
    <ligand>
        <name>ATP</name>
        <dbReference type="ChEBI" id="CHEBI:30616"/>
    </ligand>
</feature>
<dbReference type="Pfam" id="PF07516">
    <property type="entry name" value="SecA_SW"/>
    <property type="match status" value="1"/>
</dbReference>
<dbReference type="KEGG" id="cdes:C0J27_02940"/>
<dbReference type="InterPro" id="IPR011116">
    <property type="entry name" value="SecA_Wing/Scaffold"/>
</dbReference>
<dbReference type="CDD" id="cd18803">
    <property type="entry name" value="SF2_C_secA"/>
    <property type="match status" value="1"/>
</dbReference>
<dbReference type="NCBIfam" id="NF006630">
    <property type="entry name" value="PRK09200.1"/>
    <property type="match status" value="1"/>
</dbReference>
<dbReference type="CDD" id="cd17928">
    <property type="entry name" value="DEXDc_SecA"/>
    <property type="match status" value="1"/>
</dbReference>
<evidence type="ECO:0000256" key="15">
    <source>
        <dbReference type="HAMAP-Rule" id="MF_01382"/>
    </source>
</evidence>
<evidence type="ECO:0000256" key="2">
    <source>
        <dbReference type="ARBA" id="ARBA00004170"/>
    </source>
</evidence>
<dbReference type="SUPFAM" id="SSF52540">
    <property type="entry name" value="P-loop containing nucleoside triphosphate hydrolases"/>
    <property type="match status" value="2"/>
</dbReference>
<dbReference type="InterPro" id="IPR027417">
    <property type="entry name" value="P-loop_NTPase"/>
</dbReference>
<sequence>MITNVLAQIFGTANDRAVKQLQPLVDAINNLETRMKSSSDEQLQELSKDLRQRVKNGQSLDEILPEAYALAREAAWRVFGMRPFDVQLMGAIVLHQGKISEMKTGEGKTLTATLALYLNALSGKGSHLVTVNDYLAKRDAQWARPFYEFLGLSVAVLTHDLNDIDRKNAYNSDILYATNNELGFDYLRDNMKFRYEDYVQRKLNFAIIDECDSILIDEARTPLIISGGSETSSNLYTITQQAVSNLERGVDYELDEKERSVLLTEVGHDKVEKRLRIANLYAIENISILHHIMQALKANIIFKRDFDYVVRDGEVLIVDEFTGRILSGRRYSDGLHQAIEAKEDVQIEKETQTLASITLQNFFRLYTKLAGMTGTAMTEAEEFMKIYRLDVVAIPTNKKMQRLDKNDLIFLTERAKFAEIAKDVIERHKKGQPVLIGTVAVEKSERLSDVLTAARVPHNVLNAKNHAREAEIIAHAGNYGAVTIATNMAGRGTDIKLNPESIAAGGLYVLGTERHESRRIDNQLRGRSGRQGDPGESRFYISLEDDLIRIFAGDSMKTYMQRAGMAEDEQIESRTVSKLIERSQEKVEKHNFEIRKHLIEYDDVLNQHRHVIFSIRQDVLKDADQIYEVVRDFINAMVQDMVAFHCPDRMITPAQCLDVVTKIVSMTGLDRAALEQAVAGKTNSDDLERALVEFLLKSYAAYRDNSSKEVMQRAEKWLMLETIDQAWKQHMVNIDHLKEGIGLRGWGQKNPLIEYKRESYIMFEDMMRNIRADIVHHIFHLKPEHFNSQQLERKREKELEEIKMISSSDTSGTGQPAQKDDSRVGRNDDCSCNSGKKYKKCCGQV</sequence>
<dbReference type="InterPro" id="IPR036266">
    <property type="entry name" value="SecA_Wing/Scaffold_sf"/>
</dbReference>
<dbReference type="InterPro" id="IPR000185">
    <property type="entry name" value="SecA"/>
</dbReference>
<feature type="binding site" evidence="15">
    <location>
        <position position="87"/>
    </location>
    <ligand>
        <name>ATP</name>
        <dbReference type="ChEBI" id="CHEBI:30616"/>
    </ligand>
</feature>
<dbReference type="GO" id="GO:0043952">
    <property type="term" value="P:protein transport by the Sec complex"/>
    <property type="evidence" value="ECO:0007669"/>
    <property type="project" value="TreeGrafter"/>
</dbReference>
<dbReference type="InterPro" id="IPR036670">
    <property type="entry name" value="SecA_X-link_sf"/>
</dbReference>
<dbReference type="GO" id="GO:0065002">
    <property type="term" value="P:intracellular protein transmembrane transport"/>
    <property type="evidence" value="ECO:0007669"/>
    <property type="project" value="UniProtKB-UniRule"/>
</dbReference>
<dbReference type="SMART" id="SM00957">
    <property type="entry name" value="SecA_DEAD"/>
    <property type="match status" value="1"/>
</dbReference>
<dbReference type="AlphaFoldDB" id="A0A345ZBL9"/>
<dbReference type="Gene3D" id="1.10.3060.10">
    <property type="entry name" value="Helical scaffold and wing domains of SecA"/>
    <property type="match status" value="1"/>
</dbReference>
<evidence type="ECO:0000256" key="11">
    <source>
        <dbReference type="ARBA" id="ARBA00022927"/>
    </source>
</evidence>
<dbReference type="FunFam" id="3.90.1440.10:FF:000002">
    <property type="entry name" value="Protein translocase subunit SecA"/>
    <property type="match status" value="1"/>
</dbReference>
<dbReference type="GO" id="GO:0005829">
    <property type="term" value="C:cytosol"/>
    <property type="evidence" value="ECO:0007669"/>
    <property type="project" value="TreeGrafter"/>
</dbReference>
<evidence type="ECO:0000256" key="7">
    <source>
        <dbReference type="ARBA" id="ARBA00022723"/>
    </source>
</evidence>
<evidence type="ECO:0000256" key="12">
    <source>
        <dbReference type="ARBA" id="ARBA00022967"/>
    </source>
</evidence>
<dbReference type="InterPro" id="IPR044722">
    <property type="entry name" value="SecA_SF2_C"/>
</dbReference>
<dbReference type="InterPro" id="IPR001650">
    <property type="entry name" value="Helicase_C-like"/>
</dbReference>
<dbReference type="SUPFAM" id="SSF81767">
    <property type="entry name" value="Pre-protein crosslinking domain of SecA"/>
    <property type="match status" value="1"/>
</dbReference>
<feature type="domain" description="SecA family profile" evidence="20">
    <location>
        <begin position="3"/>
        <end position="572"/>
    </location>
</feature>
<dbReference type="EMBL" id="CP025544">
    <property type="protein sequence ID" value="AXK60686.1"/>
    <property type="molecule type" value="Genomic_DNA"/>
</dbReference>
<dbReference type="PROSITE" id="PS51196">
    <property type="entry name" value="SECA_MOTOR_DEAD"/>
    <property type="match status" value="1"/>
</dbReference>
<comment type="similarity">
    <text evidence="3 15 16">Belongs to the SecA family.</text>
</comment>
<dbReference type="Pfam" id="PF02810">
    <property type="entry name" value="SEC-C"/>
    <property type="match status" value="1"/>
</dbReference>
<keyword evidence="10 15" id="KW-0067">ATP-binding</keyword>
<name>A0A345ZBL9_9BACT</name>
<evidence type="ECO:0000256" key="17">
    <source>
        <dbReference type="SAM" id="MobiDB-lite"/>
    </source>
</evidence>
<comment type="subunit">
    <text evidence="15">Monomer and homodimer. Part of the essential Sec protein translocation apparatus which comprises SecA, SecYEG and auxiliary proteins SecDF. Other proteins may also be involved.</text>
</comment>
<evidence type="ECO:0000259" key="19">
    <source>
        <dbReference type="PROSITE" id="PS51194"/>
    </source>
</evidence>
<keyword evidence="8 15" id="KW-0547">Nucleotide-binding</keyword>
<dbReference type="Pfam" id="PF21090">
    <property type="entry name" value="P-loop_SecA"/>
    <property type="match status" value="2"/>
</dbReference>
<comment type="catalytic activity">
    <reaction evidence="15">
        <text>ATP + H2O + cellular proteinSide 1 = ADP + phosphate + cellular proteinSide 2.</text>
        <dbReference type="EC" id="7.4.2.8"/>
    </reaction>
</comment>
<feature type="domain" description="Helicase C-terminal" evidence="19">
    <location>
        <begin position="412"/>
        <end position="598"/>
    </location>
</feature>
<dbReference type="GO" id="GO:0006605">
    <property type="term" value="P:protein targeting"/>
    <property type="evidence" value="ECO:0007669"/>
    <property type="project" value="UniProtKB-UniRule"/>
</dbReference>
<feature type="region of interest" description="Disordered" evidence="17">
    <location>
        <begin position="801"/>
        <end position="835"/>
    </location>
</feature>
<evidence type="ECO:0000256" key="14">
    <source>
        <dbReference type="ARBA" id="ARBA00023136"/>
    </source>
</evidence>
<dbReference type="Proteomes" id="UP000254834">
    <property type="component" value="Chromosome"/>
</dbReference>
<dbReference type="InterPro" id="IPR014018">
    <property type="entry name" value="SecA_motor_DEAD"/>
</dbReference>
<feature type="domain" description="Helicase ATP-binding" evidence="18">
    <location>
        <begin position="89"/>
        <end position="250"/>
    </location>
</feature>
<dbReference type="GO" id="GO:0046872">
    <property type="term" value="F:metal ion binding"/>
    <property type="evidence" value="ECO:0007669"/>
    <property type="project" value="UniProtKB-KW"/>
</dbReference>
<evidence type="ECO:0000256" key="8">
    <source>
        <dbReference type="ARBA" id="ARBA00022741"/>
    </source>
</evidence>
<evidence type="ECO:0000313" key="22">
    <source>
        <dbReference type="Proteomes" id="UP000254834"/>
    </source>
</evidence>
<keyword evidence="14 15" id="KW-0472">Membrane</keyword>
<dbReference type="GO" id="GO:0008564">
    <property type="term" value="F:protein-exporting ATPase activity"/>
    <property type="evidence" value="ECO:0007669"/>
    <property type="project" value="UniProtKB-EC"/>
</dbReference>
<keyword evidence="22" id="KW-1185">Reference proteome</keyword>
<feature type="compositionally biased region" description="Basic and acidic residues" evidence="17">
    <location>
        <begin position="818"/>
        <end position="829"/>
    </location>
</feature>
<dbReference type="PROSITE" id="PS01312">
    <property type="entry name" value="SECA"/>
    <property type="match status" value="1"/>
</dbReference>
<evidence type="ECO:0000256" key="10">
    <source>
        <dbReference type="ARBA" id="ARBA00022840"/>
    </source>
</evidence>
<dbReference type="GO" id="GO:0017038">
    <property type="term" value="P:protein import"/>
    <property type="evidence" value="ECO:0007669"/>
    <property type="project" value="InterPro"/>
</dbReference>
<dbReference type="HAMAP" id="MF_01382">
    <property type="entry name" value="SecA"/>
    <property type="match status" value="1"/>
</dbReference>
<comment type="function">
    <text evidence="15">Part of the Sec protein translocase complex. Interacts with the SecYEG preprotein conducting channel. Has a central role in coupling the hydrolysis of ATP to the transfer of proteins into and across the cell membrane, serving as an ATP-driven molecular motor driving the stepwise translocation of polypeptide chains across the membrane.</text>
</comment>
<dbReference type="PANTHER" id="PTHR30612">
    <property type="entry name" value="SECA INNER MEMBRANE COMPONENT OF SEC PROTEIN SECRETION SYSTEM"/>
    <property type="match status" value="1"/>
</dbReference>
<dbReference type="PROSITE" id="PS51194">
    <property type="entry name" value="HELICASE_CTER"/>
    <property type="match status" value="1"/>
</dbReference>
<dbReference type="InterPro" id="IPR020937">
    <property type="entry name" value="SecA_CS"/>
</dbReference>
<evidence type="ECO:0000313" key="21">
    <source>
        <dbReference type="EMBL" id="AXK60686.1"/>
    </source>
</evidence>
<dbReference type="Gene3D" id="3.90.1440.10">
    <property type="entry name" value="SecA, preprotein cross-linking domain"/>
    <property type="match status" value="1"/>
</dbReference>
<keyword evidence="9" id="KW-0862">Zinc</keyword>
<keyword evidence="13 15" id="KW-0811">Translocation</keyword>
<evidence type="ECO:0000256" key="13">
    <source>
        <dbReference type="ARBA" id="ARBA00023010"/>
    </source>
</evidence>
<evidence type="ECO:0000256" key="6">
    <source>
        <dbReference type="ARBA" id="ARBA00022490"/>
    </source>
</evidence>
<dbReference type="SUPFAM" id="SSF81886">
    <property type="entry name" value="Helical scaffold and wing domains of SecA"/>
    <property type="match status" value="1"/>
</dbReference>
<dbReference type="EC" id="7.4.2.8" evidence="15"/>
<evidence type="ECO:0000256" key="9">
    <source>
        <dbReference type="ARBA" id="ARBA00022833"/>
    </source>
</evidence>
<dbReference type="NCBIfam" id="NF009538">
    <property type="entry name" value="PRK12904.1"/>
    <property type="match status" value="1"/>
</dbReference>
<keyword evidence="7" id="KW-0479">Metal-binding</keyword>
<evidence type="ECO:0000256" key="1">
    <source>
        <dbReference type="ARBA" id="ARBA00001947"/>
    </source>
</evidence>
<keyword evidence="4 15" id="KW-0813">Transport</keyword>
<evidence type="ECO:0000259" key="18">
    <source>
        <dbReference type="PROSITE" id="PS51192"/>
    </source>
</evidence>
<proteinExistence type="inferred from homology"/>
<comment type="subcellular location">
    <subcellularLocation>
        <location evidence="15">Cell membrane</location>
        <topology evidence="15">Peripheral membrane protein</topology>
        <orientation evidence="15">Cytoplasmic side</orientation>
    </subcellularLocation>
    <subcellularLocation>
        <location evidence="15">Cytoplasm</location>
    </subcellularLocation>
    <subcellularLocation>
        <location evidence="2">Membrane</location>
        <topology evidence="2">Peripheral membrane protein</topology>
    </subcellularLocation>
    <text evidence="15">Distribution is 50-50.</text>
</comment>
<dbReference type="GO" id="GO:0005524">
    <property type="term" value="F:ATP binding"/>
    <property type="evidence" value="ECO:0007669"/>
    <property type="project" value="UniProtKB-UniRule"/>
</dbReference>
<dbReference type="GO" id="GO:0031522">
    <property type="term" value="C:cell envelope Sec protein transport complex"/>
    <property type="evidence" value="ECO:0007669"/>
    <property type="project" value="TreeGrafter"/>
</dbReference>
<dbReference type="InterPro" id="IPR004027">
    <property type="entry name" value="SEC_C_motif"/>
</dbReference>
<evidence type="ECO:0000256" key="16">
    <source>
        <dbReference type="RuleBase" id="RU003874"/>
    </source>
</evidence>
<dbReference type="PROSITE" id="PS51192">
    <property type="entry name" value="HELICASE_ATP_BIND_1"/>
    <property type="match status" value="1"/>
</dbReference>
<dbReference type="InterPro" id="IPR011115">
    <property type="entry name" value="SecA_DEAD"/>
</dbReference>
<evidence type="ECO:0000259" key="20">
    <source>
        <dbReference type="PROSITE" id="PS51196"/>
    </source>
</evidence>
<keyword evidence="12 15" id="KW-1278">Translocase</keyword>
<feature type="binding site" evidence="15">
    <location>
        <position position="494"/>
    </location>
    <ligand>
        <name>ATP</name>
        <dbReference type="ChEBI" id="CHEBI:30616"/>
    </ligand>
</feature>
<dbReference type="RefSeq" id="WP_115585701.1">
    <property type="nucleotide sequence ID" value="NZ_CP025544.1"/>
</dbReference>
<feature type="compositionally biased region" description="Polar residues" evidence="17">
    <location>
        <begin position="805"/>
        <end position="816"/>
    </location>
</feature>
<dbReference type="NCBIfam" id="TIGR00963">
    <property type="entry name" value="secA"/>
    <property type="match status" value="1"/>
</dbReference>
<evidence type="ECO:0000256" key="4">
    <source>
        <dbReference type="ARBA" id="ARBA00022448"/>
    </source>
</evidence>
<dbReference type="PRINTS" id="PR00906">
    <property type="entry name" value="SECA"/>
</dbReference>
<dbReference type="PANTHER" id="PTHR30612:SF0">
    <property type="entry name" value="CHLOROPLAST PROTEIN-TRANSPORTING ATPASE"/>
    <property type="match status" value="1"/>
</dbReference>
<gene>
    <name evidence="15" type="primary">secA</name>
    <name evidence="21" type="ORF">C0J27_02940</name>
</gene>
<dbReference type="SMART" id="SM00958">
    <property type="entry name" value="SecA_PP_bind"/>
    <property type="match status" value="1"/>
</dbReference>